<proteinExistence type="predicted"/>
<dbReference type="VEuPathDB" id="AmoebaDB:DICPUDRAFT_93902"/>
<evidence type="ECO:0000256" key="1">
    <source>
        <dbReference type="SAM" id="Phobius"/>
    </source>
</evidence>
<accession>F0ZD60</accession>
<dbReference type="RefSeq" id="XP_003285334.1">
    <property type="nucleotide sequence ID" value="XM_003285286.1"/>
</dbReference>
<keyword evidence="1" id="KW-1133">Transmembrane helix</keyword>
<sequence length="62" mass="7054">MRMYDDDELLCFLVILVYKDNPLHLVYFQLVLLLLNMVVVNKILVAVGFAVVEIVEVGVLGM</sequence>
<organism evidence="2 3">
    <name type="scientific">Dictyostelium purpureum</name>
    <name type="common">Slime mold</name>
    <dbReference type="NCBI Taxonomy" id="5786"/>
    <lineage>
        <taxon>Eukaryota</taxon>
        <taxon>Amoebozoa</taxon>
        <taxon>Evosea</taxon>
        <taxon>Eumycetozoa</taxon>
        <taxon>Dictyostelia</taxon>
        <taxon>Dictyosteliales</taxon>
        <taxon>Dictyosteliaceae</taxon>
        <taxon>Dictyostelium</taxon>
    </lineage>
</organism>
<dbReference type="KEGG" id="dpp:DICPUDRAFT_93902"/>
<dbReference type="GeneID" id="10502731"/>
<keyword evidence="1" id="KW-0472">Membrane</keyword>
<evidence type="ECO:0000313" key="2">
    <source>
        <dbReference type="EMBL" id="EGC38120.1"/>
    </source>
</evidence>
<dbReference type="InParanoid" id="F0ZD60"/>
<keyword evidence="1" id="KW-0812">Transmembrane</keyword>
<feature type="transmembrane region" description="Helical" evidence="1">
    <location>
        <begin position="26"/>
        <end position="52"/>
    </location>
</feature>
<name>F0ZD60_DICPU</name>
<protein>
    <submittedName>
        <fullName evidence="2">Expressed protein</fullName>
    </submittedName>
</protein>
<dbReference type="AlphaFoldDB" id="F0ZD60"/>
<reference evidence="3" key="1">
    <citation type="journal article" date="2011" name="Genome Biol.">
        <title>Comparative genomics of the social amoebae Dictyostelium discoideum and Dictyostelium purpureum.</title>
        <authorList>
            <consortium name="US DOE Joint Genome Institute (JGI-PGF)"/>
            <person name="Sucgang R."/>
            <person name="Kuo A."/>
            <person name="Tian X."/>
            <person name="Salerno W."/>
            <person name="Parikh A."/>
            <person name="Feasley C.L."/>
            <person name="Dalin E."/>
            <person name="Tu H."/>
            <person name="Huang E."/>
            <person name="Barry K."/>
            <person name="Lindquist E."/>
            <person name="Shapiro H."/>
            <person name="Bruce D."/>
            <person name="Schmutz J."/>
            <person name="Salamov A."/>
            <person name="Fey P."/>
            <person name="Gaudet P."/>
            <person name="Anjard C."/>
            <person name="Babu M.M."/>
            <person name="Basu S."/>
            <person name="Bushmanova Y."/>
            <person name="van der Wel H."/>
            <person name="Katoh-Kurasawa M."/>
            <person name="Dinh C."/>
            <person name="Coutinho P.M."/>
            <person name="Saito T."/>
            <person name="Elias M."/>
            <person name="Schaap P."/>
            <person name="Kay R.R."/>
            <person name="Henrissat B."/>
            <person name="Eichinger L."/>
            <person name="Rivero F."/>
            <person name="Putnam N.H."/>
            <person name="West C.M."/>
            <person name="Loomis W.F."/>
            <person name="Chisholm R.L."/>
            <person name="Shaulsky G."/>
            <person name="Strassmann J.E."/>
            <person name="Queller D.C."/>
            <person name="Kuspa A."/>
            <person name="Grigoriev I.V."/>
        </authorList>
    </citation>
    <scope>NUCLEOTIDE SEQUENCE [LARGE SCALE GENOMIC DNA]</scope>
    <source>
        <strain evidence="3">QSDP1</strain>
    </source>
</reference>
<dbReference type="EMBL" id="GL870983">
    <property type="protein sequence ID" value="EGC38120.1"/>
    <property type="molecule type" value="Genomic_DNA"/>
</dbReference>
<evidence type="ECO:0000313" key="3">
    <source>
        <dbReference type="Proteomes" id="UP000001064"/>
    </source>
</evidence>
<dbReference type="Proteomes" id="UP000001064">
    <property type="component" value="Unassembled WGS sequence"/>
</dbReference>
<keyword evidence="3" id="KW-1185">Reference proteome</keyword>
<gene>
    <name evidence="2" type="ORF">DICPUDRAFT_93902</name>
</gene>